<dbReference type="InterPro" id="IPR010323">
    <property type="entry name" value="DUF924"/>
</dbReference>
<dbReference type="Pfam" id="PF06041">
    <property type="entry name" value="DUF924"/>
    <property type="match status" value="1"/>
</dbReference>
<dbReference type="Gene3D" id="1.25.40.10">
    <property type="entry name" value="Tetratricopeptide repeat domain"/>
    <property type="match status" value="1"/>
</dbReference>
<dbReference type="AlphaFoldDB" id="A0A1I5EQ79"/>
<accession>A0A1I5EQ79</accession>
<dbReference type="EMBL" id="FOVG01000003">
    <property type="protein sequence ID" value="SFO13570.1"/>
    <property type="molecule type" value="Genomic_DNA"/>
</dbReference>
<dbReference type="SUPFAM" id="SSF48452">
    <property type="entry name" value="TPR-like"/>
    <property type="match status" value="1"/>
</dbReference>
<evidence type="ECO:0000313" key="1">
    <source>
        <dbReference type="EMBL" id="SFO13570.1"/>
    </source>
</evidence>
<gene>
    <name evidence="1" type="ORF">SAMN05428971_3053</name>
</gene>
<protein>
    <submittedName>
        <fullName evidence="1">Uncharacterized conserved protein, DUF924 family</fullName>
    </submittedName>
</protein>
<evidence type="ECO:0000313" key="2">
    <source>
        <dbReference type="Proteomes" id="UP000198968"/>
    </source>
</evidence>
<dbReference type="InterPro" id="IPR011990">
    <property type="entry name" value="TPR-like_helical_dom_sf"/>
</dbReference>
<dbReference type="Gene3D" id="1.20.58.320">
    <property type="entry name" value="TPR-like"/>
    <property type="match status" value="1"/>
</dbReference>
<name>A0A1I5EQ79_9GAMM</name>
<dbReference type="OrthoDB" id="7593450at2"/>
<reference evidence="2" key="1">
    <citation type="submission" date="2016-10" db="EMBL/GenBank/DDBJ databases">
        <authorList>
            <person name="Varghese N."/>
            <person name="Submissions S."/>
        </authorList>
    </citation>
    <scope>NUCLEOTIDE SEQUENCE [LARGE SCALE GENOMIC DNA]</scope>
    <source>
        <strain evidence="2">OV426</strain>
    </source>
</reference>
<dbReference type="Proteomes" id="UP000198968">
    <property type="component" value="Unassembled WGS sequence"/>
</dbReference>
<keyword evidence="2" id="KW-1185">Reference proteome</keyword>
<sequence>MNYRTVLDFWFSEQSQTKWFKRDDNFDAMISDRFTTCWQMACRGELYTWRECIQGRLAEIIVLDQFSRNLNRASADAWAQDGMALILSQEALLSQEWHQLSVQQRAFLLMPWMHSESSAIHEKAAILFNQLGDPSFIRHEEEHRAIILQFGRFPHRNQLSGRTSSAAERVYLTGQ</sequence>
<dbReference type="RefSeq" id="WP_090965058.1">
    <property type="nucleotide sequence ID" value="NZ_FOVG01000003.1"/>
</dbReference>
<proteinExistence type="predicted"/>
<organism evidence="1 2">
    <name type="scientific">Candidatus Pantoea varia</name>
    <dbReference type="NCBI Taxonomy" id="1881036"/>
    <lineage>
        <taxon>Bacteria</taxon>
        <taxon>Pseudomonadati</taxon>
        <taxon>Pseudomonadota</taxon>
        <taxon>Gammaproteobacteria</taxon>
        <taxon>Enterobacterales</taxon>
        <taxon>Erwiniaceae</taxon>
        <taxon>Pantoea</taxon>
    </lineage>
</organism>